<dbReference type="PANTHER" id="PTHR38790">
    <property type="entry name" value="2EXR DOMAIN-CONTAINING PROTEIN-RELATED"/>
    <property type="match status" value="1"/>
</dbReference>
<name>A0A2G5I4I9_CERBT</name>
<evidence type="ECO:0000313" key="4">
    <source>
        <dbReference type="Proteomes" id="UP001302367"/>
    </source>
</evidence>
<reference evidence="2 4" key="2">
    <citation type="submission" date="2023-09" db="EMBL/GenBank/DDBJ databases">
        <title>Complete-Gapless Cercospora beticola genome.</title>
        <authorList>
            <person name="Wyatt N.A."/>
            <person name="Spanner R.E."/>
            <person name="Bolton M.D."/>
        </authorList>
    </citation>
    <scope>NUCLEOTIDE SEQUENCE [LARGE SCALE GENOMIC DNA]</scope>
    <source>
        <strain evidence="2">Cb09-40</strain>
    </source>
</reference>
<evidence type="ECO:0000313" key="1">
    <source>
        <dbReference type="EMBL" id="PIA99422.1"/>
    </source>
</evidence>
<organism evidence="1 3">
    <name type="scientific">Cercospora beticola</name>
    <name type="common">Sugarbeet leaf spot fungus</name>
    <dbReference type="NCBI Taxonomy" id="122368"/>
    <lineage>
        <taxon>Eukaryota</taxon>
        <taxon>Fungi</taxon>
        <taxon>Dikarya</taxon>
        <taxon>Ascomycota</taxon>
        <taxon>Pezizomycotina</taxon>
        <taxon>Dothideomycetes</taxon>
        <taxon>Dothideomycetidae</taxon>
        <taxon>Mycosphaerellales</taxon>
        <taxon>Mycosphaerellaceae</taxon>
        <taxon>Cercospora</taxon>
    </lineage>
</organism>
<keyword evidence="4" id="KW-1185">Reference proteome</keyword>
<protein>
    <submittedName>
        <fullName evidence="1">Uncharacterized protein</fullName>
    </submittedName>
</protein>
<dbReference type="EMBL" id="CP134186">
    <property type="protein sequence ID" value="WPA99909.1"/>
    <property type="molecule type" value="Genomic_DNA"/>
</dbReference>
<dbReference type="PANTHER" id="PTHR38790:SF8">
    <property type="entry name" value="F-BOX DOMAIN-CONTAINING PROTEIN"/>
    <property type="match status" value="1"/>
</dbReference>
<dbReference type="OrthoDB" id="72726at2759"/>
<gene>
    <name evidence="1" type="ORF">CB0940_02760</name>
    <name evidence="2" type="ORF">RHO25_004529</name>
</gene>
<dbReference type="EMBL" id="LKMD01000101">
    <property type="protein sequence ID" value="PIA99422.1"/>
    <property type="molecule type" value="Genomic_DNA"/>
</dbReference>
<proteinExistence type="predicted"/>
<dbReference type="Proteomes" id="UP000230605">
    <property type="component" value="Chromosome 3"/>
</dbReference>
<evidence type="ECO:0000313" key="2">
    <source>
        <dbReference type="EMBL" id="WPA99909.1"/>
    </source>
</evidence>
<accession>A0A2G5I4I9</accession>
<dbReference type="Proteomes" id="UP001302367">
    <property type="component" value="Chromosome 3"/>
</dbReference>
<reference evidence="1 3" key="1">
    <citation type="submission" date="2015-10" db="EMBL/GenBank/DDBJ databases">
        <title>The cercosporin biosynthetic gene cluster was horizontally transferred to several fungal lineages and shown to be expanded in Cercospora beticola based on microsynteny with recipient genomes.</title>
        <authorList>
            <person name="De Jonge R."/>
            <person name="Ebert M.K."/>
            <person name="Suttle J.C."/>
            <person name="Jurick Ii W.M."/>
            <person name="Secor G.A."/>
            <person name="Thomma B.P."/>
            <person name="Van De Peer Y."/>
            <person name="Bolton M.D."/>
        </authorList>
    </citation>
    <scope>NUCLEOTIDE SEQUENCE [LARGE SCALE GENOMIC DNA]</scope>
    <source>
        <strain evidence="1 3">09-40</strain>
    </source>
</reference>
<evidence type="ECO:0000313" key="3">
    <source>
        <dbReference type="Proteomes" id="UP000230605"/>
    </source>
</evidence>
<dbReference type="AlphaFoldDB" id="A0A2G5I4I9"/>
<sequence length="373" mass="42207">MNINIDTSAEYGTDLIMSSRVNAIDPQSDSSLMQLPQELRDCIYGYVFSTTRFCFGERAVGRIDIDTRRVVSANRGKSLALLRVCKRMHSEIGTSWLSQALFHFEDPTALLDKLASVDDHTRSHIRHLRVSGDPLKVTWGYDCVHWRTSQALKLLPGLNLTRLTVLGNKYARTSYETLDSLIKYSSGWKELYYLTHNSAPLGFRAVFDAQSNPRMPQPDTWQQAIKARDGEGSSVTLYRSKSPTRGSVLDPAKRTVLRQHLRPGQTAATYGNTKDQSLMVPGEREKELLVVVERGSGIDCAEKNPASYLPFGDPRIFSPARTWSEVKELSREMRTLESCGDASDDDSEDEDDCLLDIYDHVDDYTWPPFHFVR</sequence>